<organism evidence="1 2">
    <name type="scientific">Myroides guanonis</name>
    <dbReference type="NCBI Taxonomy" id="1150112"/>
    <lineage>
        <taxon>Bacteria</taxon>
        <taxon>Pseudomonadati</taxon>
        <taxon>Bacteroidota</taxon>
        <taxon>Flavobacteriia</taxon>
        <taxon>Flavobacteriales</taxon>
        <taxon>Flavobacteriaceae</taxon>
        <taxon>Myroides</taxon>
    </lineage>
</organism>
<evidence type="ECO:0000313" key="2">
    <source>
        <dbReference type="Proteomes" id="UP000243887"/>
    </source>
</evidence>
<name>A0A1I3T4L1_9FLAO</name>
<dbReference type="AlphaFoldDB" id="A0A1I3T4L1"/>
<dbReference type="OrthoDB" id="1372231at2"/>
<evidence type="ECO:0000313" key="1">
    <source>
        <dbReference type="EMBL" id="SFJ64616.1"/>
    </source>
</evidence>
<dbReference type="RefSeq" id="WP_090679896.1">
    <property type="nucleotide sequence ID" value="NZ_FORU01000012.1"/>
</dbReference>
<dbReference type="PROSITE" id="PS51257">
    <property type="entry name" value="PROKAR_LIPOPROTEIN"/>
    <property type="match status" value="1"/>
</dbReference>
<reference evidence="2" key="1">
    <citation type="submission" date="2016-10" db="EMBL/GenBank/DDBJ databases">
        <authorList>
            <person name="Varghese N."/>
            <person name="Submissions S."/>
        </authorList>
    </citation>
    <scope>NUCLEOTIDE SEQUENCE [LARGE SCALE GENOMIC DNA]</scope>
    <source>
        <strain evidence="2">DSM 26542</strain>
    </source>
</reference>
<keyword evidence="2" id="KW-1185">Reference proteome</keyword>
<dbReference type="EMBL" id="FORU01000012">
    <property type="protein sequence ID" value="SFJ64616.1"/>
    <property type="molecule type" value="Genomic_DNA"/>
</dbReference>
<gene>
    <name evidence="1" type="ORF">SAMN04487893_11230</name>
</gene>
<sequence length="280" mass="31843">MKIRKISVGLVALSLSIAFISCKNEGKVETEILDKVVADTIPIAKETTAVQSLSSKEIELLLPTQYREVSTGYPTNFTDKVWYEVYRDTVSESIKISKANLKVSYGLDECVGENVMIISSENEYARLFFTEFEGMTKKPVTFLSEKLLIPEHRLSFKFKGKDYVFSATGTVYDDQREVVPSEDVKKLEGEDVYVSEIRNYKLMFSTSDGISYQLAYEEHLEGTVPEVVWVGDMNGDDLPDMVLDLSNFYEEKHLYLFLSDAEDKSKPLKRIADFDVVNDC</sequence>
<dbReference type="Proteomes" id="UP000243887">
    <property type="component" value="Unassembled WGS sequence"/>
</dbReference>
<protein>
    <submittedName>
        <fullName evidence="1">Uncharacterized protein</fullName>
    </submittedName>
</protein>
<accession>A0A1I3T4L1</accession>
<proteinExistence type="predicted"/>